<keyword evidence="15" id="KW-0314">Glutamate biosynthesis</keyword>
<dbReference type="InterPro" id="IPR036485">
    <property type="entry name" value="Glu_synth_asu_C_sf"/>
</dbReference>
<sequence>MPQQPPRSQRPSMPMTRRREGLYDPAFEKDACGVGFVADLKGRRSRGIVESGLQVLKNLQHRGACGCDQDTGDGAGILMQMPDAFFRGEPTFADALPPPGDYGVAFVFMPKGASQRLICHRTLEGIVAAEGQRLLGWRDVPVVSSSIGWLARSQEPVMEQLVIGRGEDTPAGDAFERALYVIRRRAENWAHTESIANDAMGFAVASCSARTIVYKGMLKSDQVEAYFPDLADPRMESALAIVHSRYSTNTSPRWSLAQPFHILAHNGEINTLRGNVHWMHAREPSLRSKLLGDDLKKTLPMQFEGLSDSAALDQVLALLVQSGRSLPHALMMLVPQAYEADDTIPPALRAFYEYHAGLIEPWDGPASLVFSDGLRVGAMLDRNGLRPARYVVTEDDRVVLASEVGVLPVHPEEVRVKGRLQPGMMLLVDLAAGRILQDDEIKRSISEAKPYASWIEEHRRTLDDLPTTAAANGDGHANGNGAVRAFDPGALLARQRVFGYTREDVVRILLPMGQDGKEPVSSMGSDIPLAVLSRRSQILPSYFKQLFAQVTNPPIDPIREKVVMSTETLLGAQANLLDETPEHARMLRLETPTLTNADMARLRAARSPGFVAETLPTLFGRAEGPAGLGPALGRLCDEAARAVDRGATILILSDRGLGEGLVPIPPLLAVAAVHHHLIREGKRTRCGIVAETGEAREVHHVALLIGFGAAAVNPYLVFETYEGLQEEGLLLDPQGAALDVAKAEENYVKAVDSGLLKIFSKMGISTLLSYRGAQVFEAIGLSDELVGRYFPGTPTPIGGIGLEVIAEESLQRMNVAYPEEPGPELPELDPGGEIMWRRRGEFHMWNPETIRKLQHSLKKKEFASYRAFADACNEEARNRCTIRGLFEVRHGRKPVPLELVEPASAIVKRFCTGAMSFGSISKEAHEALAVAMNRLGGRSNTGEGGEDPARFKREANGDSRNSAIKQIASGRFGVTANYLANAVELQIKMAQGAKPGEGGQLPGHKVDSFIAKTRYSTPGVGLISPPPHHDIYSIEDLAQLIFDLKNANPHAEISVKLVAAAGVGTIATGVAKGYADRILISGDGGGTGASPLSSIRHAGIPWEIGLAEAQQTLVRDGLRGRVRLQADGQMKTGRDVIVAACLGAEEYGFATAPLIAMGCIMMRKCHLNTCPVGIATQDPALRARFAGTPEDVINYLFFVAEEVREHLSRMGCRTLDEVIGRTDYLSVADLSDHPKARHLDLRALLEPPRVAHGAPSRQVERQPDVLADQLDWELLRHCKGALEHGNRVQRTLPITNRDRTTGTLLSYFVTKSHGEHGLREDTIDLTFNGSAGQSFGAFLARGITLRVRGDTNDYVGKGLSGGKLVVSPPPEAAYAAEENMAVGNVALYGATGGEAYFRGRAGERFAVRNSGAKAVVEGVGDHGCEYMTGGVVVVLGETGRNFAAGMSGGIAFVHDPEGRFRGRCNPEMVDLVPVEDYKDVGLLSNLINRHVHYTGSTVGGAIVDDFSTALGSFVKVFPRDYRRVLEQSRIVQRQWELING</sequence>
<feature type="domain" description="Glutamine amidotransferase type-2" evidence="22">
    <location>
        <begin position="32"/>
        <end position="431"/>
    </location>
</feature>
<dbReference type="InterPro" id="IPR017932">
    <property type="entry name" value="GATase_2_dom"/>
</dbReference>
<organism evidence="23 24">
    <name type="scientific">Aquisphaera giovannonii</name>
    <dbReference type="NCBI Taxonomy" id="406548"/>
    <lineage>
        <taxon>Bacteria</taxon>
        <taxon>Pseudomonadati</taxon>
        <taxon>Planctomycetota</taxon>
        <taxon>Planctomycetia</taxon>
        <taxon>Isosphaerales</taxon>
        <taxon>Isosphaeraceae</taxon>
        <taxon>Aquisphaera</taxon>
    </lineage>
</organism>
<evidence type="ECO:0000256" key="14">
    <source>
        <dbReference type="ARBA" id="ARBA00023014"/>
    </source>
</evidence>
<dbReference type="Pfam" id="PF04898">
    <property type="entry name" value="Glu_syn_central"/>
    <property type="match status" value="1"/>
</dbReference>
<dbReference type="PANTHER" id="PTHR11938:SF133">
    <property type="entry name" value="GLUTAMATE SYNTHASE (NADH)"/>
    <property type="match status" value="1"/>
</dbReference>
<evidence type="ECO:0000256" key="3">
    <source>
        <dbReference type="ARBA" id="ARBA00001974"/>
    </source>
</evidence>
<evidence type="ECO:0000256" key="6">
    <source>
        <dbReference type="ARBA" id="ARBA00022605"/>
    </source>
</evidence>
<evidence type="ECO:0000313" key="24">
    <source>
        <dbReference type="Proteomes" id="UP000324233"/>
    </source>
</evidence>
<dbReference type="Proteomes" id="UP000324233">
    <property type="component" value="Chromosome"/>
</dbReference>
<comment type="pathway">
    <text evidence="17">Amino-acid biosynthesis; L-glutamate biosynthesis via GLT pathway; L-glutamate from 2-oxoglutarate and L-glutamine (NADP(+) route): step 1/1.</text>
</comment>
<evidence type="ECO:0000256" key="5">
    <source>
        <dbReference type="ARBA" id="ARBA00012079"/>
    </source>
</evidence>
<protein>
    <recommendedName>
        <fullName evidence="19">Glutamate synthase [NADPH] large chain</fullName>
        <ecNumber evidence="5">1.4.1.13</ecNumber>
    </recommendedName>
    <alternativeName>
        <fullName evidence="20">Glutamate synthase subunit alpha</fullName>
    </alternativeName>
</protein>
<keyword evidence="7" id="KW-0285">Flavoprotein</keyword>
<dbReference type="FunFam" id="3.60.20.10:FF:000001">
    <property type="entry name" value="Glutamate synthase, large subunit"/>
    <property type="match status" value="1"/>
</dbReference>
<dbReference type="CDD" id="cd00713">
    <property type="entry name" value="GltS"/>
    <property type="match status" value="1"/>
</dbReference>
<dbReference type="InterPro" id="IPR002932">
    <property type="entry name" value="Glu_synthdom"/>
</dbReference>
<reference evidence="23 24" key="1">
    <citation type="submission" date="2019-08" db="EMBL/GenBank/DDBJ databases">
        <title>Deep-cultivation of Planctomycetes and their phenomic and genomic characterization uncovers novel biology.</title>
        <authorList>
            <person name="Wiegand S."/>
            <person name="Jogler M."/>
            <person name="Boedeker C."/>
            <person name="Pinto D."/>
            <person name="Vollmers J."/>
            <person name="Rivas-Marin E."/>
            <person name="Kohn T."/>
            <person name="Peeters S.H."/>
            <person name="Heuer A."/>
            <person name="Rast P."/>
            <person name="Oberbeckmann S."/>
            <person name="Bunk B."/>
            <person name="Jeske O."/>
            <person name="Meyerdierks A."/>
            <person name="Storesund J.E."/>
            <person name="Kallscheuer N."/>
            <person name="Luecker S."/>
            <person name="Lage O.M."/>
            <person name="Pohl T."/>
            <person name="Merkel B.J."/>
            <person name="Hornburger P."/>
            <person name="Mueller R.-W."/>
            <person name="Bruemmer F."/>
            <person name="Labrenz M."/>
            <person name="Spormann A.M."/>
            <person name="Op den Camp H."/>
            <person name="Overmann J."/>
            <person name="Amann R."/>
            <person name="Jetten M.S.M."/>
            <person name="Mascher T."/>
            <person name="Medema M.H."/>
            <person name="Devos D.P."/>
            <person name="Kaster A.-K."/>
            <person name="Ovreas L."/>
            <person name="Rohde M."/>
            <person name="Galperin M.Y."/>
            <person name="Jogler C."/>
        </authorList>
    </citation>
    <scope>NUCLEOTIDE SEQUENCE [LARGE SCALE GENOMIC DNA]</scope>
    <source>
        <strain evidence="23 24">OJF2</strain>
    </source>
</reference>
<dbReference type="PROSITE" id="PS51278">
    <property type="entry name" value="GATASE_TYPE_2"/>
    <property type="match status" value="1"/>
</dbReference>
<evidence type="ECO:0000256" key="1">
    <source>
        <dbReference type="ARBA" id="ARBA00001917"/>
    </source>
</evidence>
<dbReference type="Gene3D" id="3.20.20.70">
    <property type="entry name" value="Aldolase class I"/>
    <property type="match status" value="2"/>
</dbReference>
<evidence type="ECO:0000256" key="8">
    <source>
        <dbReference type="ARBA" id="ARBA00022643"/>
    </source>
</evidence>
<dbReference type="GO" id="GO:0006537">
    <property type="term" value="P:glutamate biosynthetic process"/>
    <property type="evidence" value="ECO:0007669"/>
    <property type="project" value="UniProtKB-KW"/>
</dbReference>
<comment type="cofactor">
    <cofactor evidence="3">
        <name>FAD</name>
        <dbReference type="ChEBI" id="CHEBI:57692"/>
    </cofactor>
</comment>
<evidence type="ECO:0000256" key="9">
    <source>
        <dbReference type="ARBA" id="ARBA00022723"/>
    </source>
</evidence>
<dbReference type="PANTHER" id="PTHR11938">
    <property type="entry name" value="FAD NADPH DEHYDROGENASE/OXIDOREDUCTASE"/>
    <property type="match status" value="1"/>
</dbReference>
<dbReference type="FunFam" id="2.160.20.60:FF:000001">
    <property type="entry name" value="Glutamate synthase, large subunit"/>
    <property type="match status" value="1"/>
</dbReference>
<dbReference type="Gene3D" id="3.60.20.10">
    <property type="entry name" value="Glutamine Phosphoribosylpyrophosphate, subunit 1, domain 1"/>
    <property type="match status" value="1"/>
</dbReference>
<name>A0A5B9VVN1_9BACT</name>
<evidence type="ECO:0000256" key="10">
    <source>
        <dbReference type="ARBA" id="ARBA00022827"/>
    </source>
</evidence>
<evidence type="ECO:0000256" key="18">
    <source>
        <dbReference type="ARBA" id="ARBA00048151"/>
    </source>
</evidence>
<keyword evidence="24" id="KW-1185">Reference proteome</keyword>
<dbReference type="SUPFAM" id="SSF51395">
    <property type="entry name" value="FMN-linked oxidoreductases"/>
    <property type="match status" value="1"/>
</dbReference>
<comment type="cofactor">
    <cofactor evidence="1">
        <name>FMN</name>
        <dbReference type="ChEBI" id="CHEBI:58210"/>
    </cofactor>
</comment>
<dbReference type="Pfam" id="PF00310">
    <property type="entry name" value="GATase_2"/>
    <property type="match status" value="1"/>
</dbReference>
<evidence type="ECO:0000256" key="20">
    <source>
        <dbReference type="ARBA" id="ARBA00079921"/>
    </source>
</evidence>
<evidence type="ECO:0000256" key="11">
    <source>
        <dbReference type="ARBA" id="ARBA00022962"/>
    </source>
</evidence>
<proteinExistence type="inferred from homology"/>
<keyword evidence="9" id="KW-0479">Metal-binding</keyword>
<dbReference type="InterPro" id="IPR013785">
    <property type="entry name" value="Aldolase_TIM"/>
</dbReference>
<dbReference type="CDD" id="cd00982">
    <property type="entry name" value="gltB_C"/>
    <property type="match status" value="1"/>
</dbReference>
<evidence type="ECO:0000256" key="13">
    <source>
        <dbReference type="ARBA" id="ARBA00023004"/>
    </source>
</evidence>
<keyword evidence="12 23" id="KW-0560">Oxidoreductase</keyword>
<keyword evidence="13" id="KW-0408">Iron</keyword>
<evidence type="ECO:0000256" key="2">
    <source>
        <dbReference type="ARBA" id="ARBA00001927"/>
    </source>
</evidence>
<comment type="similarity">
    <text evidence="4">Belongs to the glutamate synthase family.</text>
</comment>
<dbReference type="InterPro" id="IPR029055">
    <property type="entry name" value="Ntn_hydrolases_N"/>
</dbReference>
<evidence type="ECO:0000259" key="22">
    <source>
        <dbReference type="PROSITE" id="PS51278"/>
    </source>
</evidence>
<dbReference type="GO" id="GO:0046872">
    <property type="term" value="F:metal ion binding"/>
    <property type="evidence" value="ECO:0007669"/>
    <property type="project" value="UniProtKB-KW"/>
</dbReference>
<gene>
    <name evidence="23" type="primary">gltB_1</name>
    <name evidence="23" type="ORF">OJF2_06030</name>
</gene>
<feature type="region of interest" description="Disordered" evidence="21">
    <location>
        <begin position="936"/>
        <end position="957"/>
    </location>
</feature>
<dbReference type="GO" id="GO:0004355">
    <property type="term" value="F:glutamate synthase (NADPH) activity"/>
    <property type="evidence" value="ECO:0007669"/>
    <property type="project" value="UniProtKB-EC"/>
</dbReference>
<dbReference type="Gene3D" id="2.160.20.60">
    <property type="entry name" value="Glutamate synthase, alpha subunit, C-terminal domain"/>
    <property type="match status" value="1"/>
</dbReference>
<dbReference type="GO" id="GO:0019676">
    <property type="term" value="P:ammonia assimilation cycle"/>
    <property type="evidence" value="ECO:0007669"/>
    <property type="project" value="TreeGrafter"/>
</dbReference>
<dbReference type="InterPro" id="IPR006982">
    <property type="entry name" value="Glu_synth_centr_N"/>
</dbReference>
<evidence type="ECO:0000256" key="15">
    <source>
        <dbReference type="ARBA" id="ARBA00023164"/>
    </source>
</evidence>
<dbReference type="SUPFAM" id="SSF56235">
    <property type="entry name" value="N-terminal nucleophile aminohydrolases (Ntn hydrolases)"/>
    <property type="match status" value="1"/>
</dbReference>
<comment type="catalytic activity">
    <reaction evidence="18">
        <text>2 L-glutamate + NADP(+) = L-glutamine + 2-oxoglutarate + NADPH + H(+)</text>
        <dbReference type="Rhea" id="RHEA:15501"/>
        <dbReference type="ChEBI" id="CHEBI:15378"/>
        <dbReference type="ChEBI" id="CHEBI:16810"/>
        <dbReference type="ChEBI" id="CHEBI:29985"/>
        <dbReference type="ChEBI" id="CHEBI:57783"/>
        <dbReference type="ChEBI" id="CHEBI:58349"/>
        <dbReference type="ChEBI" id="CHEBI:58359"/>
        <dbReference type="EC" id="1.4.1.13"/>
    </reaction>
</comment>
<evidence type="ECO:0000256" key="4">
    <source>
        <dbReference type="ARBA" id="ARBA00009716"/>
    </source>
</evidence>
<evidence type="ECO:0000256" key="19">
    <source>
        <dbReference type="ARBA" id="ARBA00072108"/>
    </source>
</evidence>
<dbReference type="Pfam" id="PF01645">
    <property type="entry name" value="Glu_synthase"/>
    <property type="match status" value="1"/>
</dbReference>
<dbReference type="NCBIfam" id="NF008730">
    <property type="entry name" value="PRK11750.1"/>
    <property type="match status" value="1"/>
</dbReference>
<keyword evidence="6" id="KW-0028">Amino-acid biosynthesis</keyword>
<dbReference type="RefSeq" id="WP_210420385.1">
    <property type="nucleotide sequence ID" value="NZ_CP042997.1"/>
</dbReference>
<keyword evidence="14" id="KW-0411">Iron-sulfur</keyword>
<accession>A0A5B9VVN1</accession>
<keyword evidence="11" id="KW-0315">Glutamine amidotransferase</keyword>
<evidence type="ECO:0000256" key="16">
    <source>
        <dbReference type="ARBA" id="ARBA00023291"/>
    </source>
</evidence>
<dbReference type="SUPFAM" id="SSF69336">
    <property type="entry name" value="Alpha subunit of glutamate synthase, C-terminal domain"/>
    <property type="match status" value="1"/>
</dbReference>
<comment type="cofactor">
    <cofactor evidence="2">
        <name>[3Fe-4S] cluster</name>
        <dbReference type="ChEBI" id="CHEBI:21137"/>
    </cofactor>
</comment>
<dbReference type="EC" id="1.4.1.13" evidence="5"/>
<dbReference type="GO" id="GO:0051538">
    <property type="term" value="F:3 iron, 4 sulfur cluster binding"/>
    <property type="evidence" value="ECO:0007669"/>
    <property type="project" value="UniProtKB-KW"/>
</dbReference>
<keyword evidence="8" id="KW-0288">FMN</keyword>
<dbReference type="InterPro" id="IPR002489">
    <property type="entry name" value="Glu_synth_asu_C"/>
</dbReference>
<dbReference type="KEGG" id="agv:OJF2_06030"/>
<keyword evidence="10" id="KW-0274">FAD</keyword>
<feature type="compositionally biased region" description="Basic and acidic residues" evidence="21">
    <location>
        <begin position="947"/>
        <end position="957"/>
    </location>
</feature>
<evidence type="ECO:0000256" key="12">
    <source>
        <dbReference type="ARBA" id="ARBA00023002"/>
    </source>
</evidence>
<dbReference type="EMBL" id="CP042997">
    <property type="protein sequence ID" value="QEH32134.1"/>
    <property type="molecule type" value="Genomic_DNA"/>
</dbReference>
<keyword evidence="16" id="KW-0003">3Fe-4S</keyword>
<dbReference type="Pfam" id="PF01493">
    <property type="entry name" value="GXGXG"/>
    <property type="match status" value="1"/>
</dbReference>
<evidence type="ECO:0000313" key="23">
    <source>
        <dbReference type="EMBL" id="QEH32134.1"/>
    </source>
</evidence>
<evidence type="ECO:0000256" key="7">
    <source>
        <dbReference type="ARBA" id="ARBA00022630"/>
    </source>
</evidence>
<evidence type="ECO:0000256" key="17">
    <source>
        <dbReference type="ARBA" id="ARBA00037898"/>
    </source>
</evidence>
<evidence type="ECO:0000256" key="21">
    <source>
        <dbReference type="SAM" id="MobiDB-lite"/>
    </source>
</evidence>
<dbReference type="InterPro" id="IPR050711">
    <property type="entry name" value="ET-N_metabolism_enzyme"/>
</dbReference>
<dbReference type="FunFam" id="3.20.20.70:FF:000031">
    <property type="entry name" value="Glutamate synthase 1 [NADH]"/>
    <property type="match status" value="1"/>
</dbReference>
<dbReference type="CDD" id="cd02808">
    <property type="entry name" value="GltS_FMN"/>
    <property type="match status" value="1"/>
</dbReference>